<evidence type="ECO:0000313" key="3">
    <source>
        <dbReference type="EMBL" id="KAK1771495.1"/>
    </source>
</evidence>
<feature type="chain" id="PRO_5042471482" evidence="1">
    <location>
        <begin position="25"/>
        <end position="435"/>
    </location>
</feature>
<dbReference type="GeneID" id="85308994"/>
<dbReference type="InterPro" id="IPR046341">
    <property type="entry name" value="SET_dom_sf"/>
</dbReference>
<feature type="domain" description="SET" evidence="2">
    <location>
        <begin position="151"/>
        <end position="296"/>
    </location>
</feature>
<keyword evidence="4" id="KW-1185">Reference proteome</keyword>
<dbReference type="SUPFAM" id="SSF82199">
    <property type="entry name" value="SET domain"/>
    <property type="match status" value="1"/>
</dbReference>
<dbReference type="PANTHER" id="PTHR47332:SF6">
    <property type="entry name" value="SET DOMAIN-CONTAINING PROTEIN"/>
    <property type="match status" value="1"/>
</dbReference>
<organism evidence="3 4">
    <name type="scientific">Phialemonium atrogriseum</name>
    <dbReference type="NCBI Taxonomy" id="1093897"/>
    <lineage>
        <taxon>Eukaryota</taxon>
        <taxon>Fungi</taxon>
        <taxon>Dikarya</taxon>
        <taxon>Ascomycota</taxon>
        <taxon>Pezizomycotina</taxon>
        <taxon>Sordariomycetes</taxon>
        <taxon>Sordariomycetidae</taxon>
        <taxon>Cephalothecales</taxon>
        <taxon>Cephalothecaceae</taxon>
        <taxon>Phialemonium</taxon>
    </lineage>
</organism>
<comment type="caution">
    <text evidence="3">The sequence shown here is derived from an EMBL/GenBank/DDBJ whole genome shotgun (WGS) entry which is preliminary data.</text>
</comment>
<dbReference type="Pfam" id="PF00856">
    <property type="entry name" value="SET"/>
    <property type="match status" value="1"/>
</dbReference>
<dbReference type="Gene3D" id="2.170.270.10">
    <property type="entry name" value="SET domain"/>
    <property type="match status" value="1"/>
</dbReference>
<dbReference type="Proteomes" id="UP001244011">
    <property type="component" value="Unassembled WGS sequence"/>
</dbReference>
<dbReference type="SMART" id="SM00317">
    <property type="entry name" value="SET"/>
    <property type="match status" value="1"/>
</dbReference>
<dbReference type="AlphaFoldDB" id="A0AAJ0FSV3"/>
<evidence type="ECO:0000313" key="4">
    <source>
        <dbReference type="Proteomes" id="UP001244011"/>
    </source>
</evidence>
<dbReference type="PANTHER" id="PTHR47332">
    <property type="entry name" value="SET DOMAIN-CONTAINING PROTEIN 5"/>
    <property type="match status" value="1"/>
</dbReference>
<evidence type="ECO:0000259" key="2">
    <source>
        <dbReference type="PROSITE" id="PS50280"/>
    </source>
</evidence>
<name>A0AAJ0FSV3_9PEZI</name>
<dbReference type="InterPro" id="IPR001214">
    <property type="entry name" value="SET_dom"/>
</dbReference>
<sequence length="435" mass="48664">MARLSDRVWRPLWVLAALFAGSNGQLSAGPLDLGTEVCAWSSRGPLFPLHNSSCPLPIDDDEVEDGASWAPWSYPPTCVEFQARNRPAGRSNDAVKYCVFTSVPFRGGHGISLITTPELASSLSVGLDDSVVPPAIRDHPASYLSPLADEALFEVKELPNRGLGSVAKHRIRQWDTILVGFPAILAQMDFMDVLSPEQIRDVLAPAIGQLPEEQREEILSLARSTGGGIIQDILQTNIFGVEIEGVMHMALIPEASRTNHGCRPNAFWRFNEHTLAMEMIAFRDINRGEEITFSYTPLGLTYEGRKNVLGDWGFECKCPLCTSSRKEVKLSDERRDRIHDIHGILAQEEGISGKKVANLADELMKLLDQESLWPQLVVYYEVIARAYMEARDLEKATKYADMCEKEWIKYGGREHENVDGVQQLWRDLEMARLAE</sequence>
<keyword evidence="1" id="KW-0732">Signal</keyword>
<dbReference type="PROSITE" id="PS50280">
    <property type="entry name" value="SET"/>
    <property type="match status" value="1"/>
</dbReference>
<gene>
    <name evidence="3" type="ORF">QBC33DRAFT_511009</name>
</gene>
<reference evidence="3" key="1">
    <citation type="submission" date="2023-06" db="EMBL/GenBank/DDBJ databases">
        <title>Genome-scale phylogeny and comparative genomics of the fungal order Sordariales.</title>
        <authorList>
            <consortium name="Lawrence Berkeley National Laboratory"/>
            <person name="Hensen N."/>
            <person name="Bonometti L."/>
            <person name="Westerberg I."/>
            <person name="Brannstrom I.O."/>
            <person name="Guillou S."/>
            <person name="Cros-Aarteil S."/>
            <person name="Calhoun S."/>
            <person name="Haridas S."/>
            <person name="Kuo A."/>
            <person name="Mondo S."/>
            <person name="Pangilinan J."/>
            <person name="Riley R."/>
            <person name="Labutti K."/>
            <person name="Andreopoulos B."/>
            <person name="Lipzen A."/>
            <person name="Chen C."/>
            <person name="Yanf M."/>
            <person name="Daum C."/>
            <person name="Ng V."/>
            <person name="Clum A."/>
            <person name="Steindorff A."/>
            <person name="Ohm R."/>
            <person name="Martin F."/>
            <person name="Silar P."/>
            <person name="Natvig D."/>
            <person name="Lalanne C."/>
            <person name="Gautier V."/>
            <person name="Ament-Velasquez S.L."/>
            <person name="Kruys A."/>
            <person name="Hutchinson M.I."/>
            <person name="Powell A.J."/>
            <person name="Barry K."/>
            <person name="Miller A.N."/>
            <person name="Grigoriev I.V."/>
            <person name="Debuchy R."/>
            <person name="Gladieux P."/>
            <person name="Thoren M.H."/>
            <person name="Johannesson H."/>
        </authorList>
    </citation>
    <scope>NUCLEOTIDE SEQUENCE</scope>
    <source>
        <strain evidence="3">8032-3</strain>
    </source>
</reference>
<proteinExistence type="predicted"/>
<accession>A0AAJ0FSV3</accession>
<feature type="signal peptide" evidence="1">
    <location>
        <begin position="1"/>
        <end position="24"/>
    </location>
</feature>
<dbReference type="RefSeq" id="XP_060287708.1">
    <property type="nucleotide sequence ID" value="XM_060425807.1"/>
</dbReference>
<evidence type="ECO:0000256" key="1">
    <source>
        <dbReference type="SAM" id="SignalP"/>
    </source>
</evidence>
<dbReference type="EMBL" id="MU838998">
    <property type="protein sequence ID" value="KAK1771495.1"/>
    <property type="molecule type" value="Genomic_DNA"/>
</dbReference>
<dbReference type="InterPro" id="IPR053185">
    <property type="entry name" value="SET_domain_protein"/>
</dbReference>
<protein>
    <submittedName>
        <fullName evidence="3">SET domain-containing protein</fullName>
    </submittedName>
</protein>
<dbReference type="CDD" id="cd20071">
    <property type="entry name" value="SET_SMYD"/>
    <property type="match status" value="1"/>
</dbReference>